<dbReference type="InterPro" id="IPR007607">
    <property type="entry name" value="BacA/B"/>
</dbReference>
<dbReference type="PANTHER" id="PTHR35024">
    <property type="entry name" value="HYPOTHETICAL CYTOSOLIC PROTEIN"/>
    <property type="match status" value="1"/>
</dbReference>
<dbReference type="OrthoDB" id="5432602at2"/>
<dbReference type="Pfam" id="PF04519">
    <property type="entry name" value="Bactofilin"/>
    <property type="match status" value="1"/>
</dbReference>
<keyword evidence="3" id="KW-1185">Reference proteome</keyword>
<dbReference type="RefSeq" id="WP_090679001.1">
    <property type="nucleotide sequence ID" value="NZ_FORU01000008.1"/>
</dbReference>
<proteinExistence type="inferred from homology"/>
<reference evidence="3" key="1">
    <citation type="submission" date="2016-10" db="EMBL/GenBank/DDBJ databases">
        <authorList>
            <person name="Varghese N."/>
            <person name="Submissions S."/>
        </authorList>
    </citation>
    <scope>NUCLEOTIDE SEQUENCE [LARGE SCALE GENOMIC DNA]</scope>
    <source>
        <strain evidence="3">DSM 26542</strain>
    </source>
</reference>
<evidence type="ECO:0000313" key="2">
    <source>
        <dbReference type="EMBL" id="SFJ45156.1"/>
    </source>
</evidence>
<evidence type="ECO:0000313" key="3">
    <source>
        <dbReference type="Proteomes" id="UP000243887"/>
    </source>
</evidence>
<sequence length="123" mass="12915">MFKKNEKIYTDLLGRTNRIVEGTKITGTIETQADIRLDGFLKGDLNVVGRLVIGPKGVVEGDVSCVNADVEGTIKGNVVVQEVLVVKATAIIEGEVTVGKLSVEPGAVFKAVCSMTGLPGSVE</sequence>
<dbReference type="EMBL" id="FORU01000008">
    <property type="protein sequence ID" value="SFJ45156.1"/>
    <property type="molecule type" value="Genomic_DNA"/>
</dbReference>
<accession>A0A1I3RJ16</accession>
<protein>
    <submittedName>
        <fullName evidence="2">Protein CcmA, bactofilin family</fullName>
    </submittedName>
</protein>
<organism evidence="2 3">
    <name type="scientific">Myroides guanonis</name>
    <dbReference type="NCBI Taxonomy" id="1150112"/>
    <lineage>
        <taxon>Bacteria</taxon>
        <taxon>Pseudomonadati</taxon>
        <taxon>Bacteroidota</taxon>
        <taxon>Flavobacteriia</taxon>
        <taxon>Flavobacteriales</taxon>
        <taxon>Flavobacteriaceae</taxon>
        <taxon>Myroides</taxon>
    </lineage>
</organism>
<gene>
    <name evidence="2" type="ORF">SAMN04487893_1088</name>
</gene>
<name>A0A1I3RJ16_9FLAO</name>
<dbReference type="AlphaFoldDB" id="A0A1I3RJ16"/>
<dbReference type="Proteomes" id="UP000243887">
    <property type="component" value="Unassembled WGS sequence"/>
</dbReference>
<dbReference type="STRING" id="1150112.SAMN04487893_1088"/>
<comment type="similarity">
    <text evidence="1">Belongs to the bactofilin family.</text>
</comment>
<evidence type="ECO:0000256" key="1">
    <source>
        <dbReference type="ARBA" id="ARBA00044755"/>
    </source>
</evidence>
<dbReference type="PANTHER" id="PTHR35024:SF4">
    <property type="entry name" value="POLYMER-FORMING CYTOSKELETAL PROTEIN"/>
    <property type="match status" value="1"/>
</dbReference>